<dbReference type="PRINTS" id="PR00131">
    <property type="entry name" value="GLHYDRLASE1"/>
</dbReference>
<evidence type="ECO:0000256" key="4">
    <source>
        <dbReference type="RuleBase" id="RU003690"/>
    </source>
</evidence>
<comment type="similarity">
    <text evidence="1 4">Belongs to the glycosyl hydrolase 1 family.</text>
</comment>
<keyword evidence="2 5" id="KW-0378">Hydrolase</keyword>
<keyword evidence="3" id="KW-0326">Glycosidase</keyword>
<dbReference type="Proteomes" id="UP000468735">
    <property type="component" value="Unassembled WGS sequence"/>
</dbReference>
<dbReference type="Pfam" id="PF00232">
    <property type="entry name" value="Glyco_hydro_1"/>
    <property type="match status" value="2"/>
</dbReference>
<dbReference type="PROSITE" id="PS00653">
    <property type="entry name" value="GLYCOSYL_HYDROL_F1_2"/>
    <property type="match status" value="1"/>
</dbReference>
<sequence>MTAVRAVTDSTALTQVSAEAATGALDLPAPAKRAAAHTPVLNPGVATPAARAFALPNATAATQLCAAADAVASAQACTAYAADGGRAAQASATVHAGGARPPVKFPKGFLFGVSTSGFQSEGSFPDSNWTRYVDRKAYGIKDRYVKAVDFRHRYAEDIERARRLGVKVFRTSVEWSRVEPRRGVRDARELAYYDDLIRRIRAAGMRPMITLDHWVYPGWVADQGAWDNPRTSDDWLRNAAFIVNRYRGMGIIWITFNEASQYLYHEFLARPMNLVQLSTMRDALTKTHRRAYDMIHKVDRGALVSTNVAYGTVFNALFDAAVFNQVTDKLDFIGIDYYYGANVQNTTAVHALTGEFWRIDPEPEGLYYVLKNYQRRLPKLPVYIVENGMPTDNGRPRADGYTRADHLRDHLYWVQRALADGVKVMGYNYWSLTDNYEWGSYRPRFGLYTVDALTDPALTRRPTDAVPAYRAIIANLGVPSGYVPKRRPGWCSIEDPIATCFGKVPTPPAPYQLSGGISHLPTLE</sequence>
<reference evidence="5 6" key="1">
    <citation type="submission" date="2019-09" db="EMBL/GenBank/DDBJ databases">
        <title>Actinomadura physcomitrii sp. nov., a novel actinomycete isolated from moss [Physcomitrium sphaericum (Ludw) Fuernr].</title>
        <authorList>
            <person name="Zhuang X."/>
            <person name="Liu C."/>
        </authorList>
    </citation>
    <scope>NUCLEOTIDE SEQUENCE [LARGE SCALE GENOMIC DNA]</scope>
    <source>
        <strain evidence="5 6">HMC1</strain>
    </source>
</reference>
<dbReference type="OrthoDB" id="5166882at2"/>
<organism evidence="5 6">
    <name type="scientific">Actinomadura rudentiformis</name>
    <dbReference type="NCBI Taxonomy" id="359158"/>
    <lineage>
        <taxon>Bacteria</taxon>
        <taxon>Bacillati</taxon>
        <taxon>Actinomycetota</taxon>
        <taxon>Actinomycetes</taxon>
        <taxon>Streptosporangiales</taxon>
        <taxon>Thermomonosporaceae</taxon>
        <taxon>Actinomadura</taxon>
    </lineage>
</organism>
<dbReference type="InterPro" id="IPR033132">
    <property type="entry name" value="GH_1_N_CS"/>
</dbReference>
<name>A0A6H9Z351_9ACTN</name>
<evidence type="ECO:0000313" key="5">
    <source>
        <dbReference type="EMBL" id="KAB2347780.1"/>
    </source>
</evidence>
<protein>
    <submittedName>
        <fullName evidence="5">Glycoside hydrolase family 1 protein</fullName>
    </submittedName>
</protein>
<dbReference type="Gene3D" id="3.20.20.80">
    <property type="entry name" value="Glycosidases"/>
    <property type="match status" value="2"/>
</dbReference>
<dbReference type="PANTHER" id="PTHR10353">
    <property type="entry name" value="GLYCOSYL HYDROLASE"/>
    <property type="match status" value="1"/>
</dbReference>
<evidence type="ECO:0000256" key="2">
    <source>
        <dbReference type="ARBA" id="ARBA00022801"/>
    </source>
</evidence>
<dbReference type="EMBL" id="WBMT01000008">
    <property type="protein sequence ID" value="KAB2347780.1"/>
    <property type="molecule type" value="Genomic_DNA"/>
</dbReference>
<evidence type="ECO:0000313" key="6">
    <source>
        <dbReference type="Proteomes" id="UP000468735"/>
    </source>
</evidence>
<evidence type="ECO:0000256" key="3">
    <source>
        <dbReference type="ARBA" id="ARBA00023295"/>
    </source>
</evidence>
<comment type="caution">
    <text evidence="5">The sequence shown here is derived from an EMBL/GenBank/DDBJ whole genome shotgun (WGS) entry which is preliminary data.</text>
</comment>
<dbReference type="GO" id="GO:0005975">
    <property type="term" value="P:carbohydrate metabolic process"/>
    <property type="evidence" value="ECO:0007669"/>
    <property type="project" value="InterPro"/>
</dbReference>
<keyword evidence="6" id="KW-1185">Reference proteome</keyword>
<dbReference type="InterPro" id="IPR017853">
    <property type="entry name" value="GH"/>
</dbReference>
<accession>A0A6H9Z351</accession>
<dbReference type="PANTHER" id="PTHR10353:SF209">
    <property type="entry name" value="GALACTOLIPID GALACTOSYLTRANSFERASE SFR2, CHLOROPLASTIC"/>
    <property type="match status" value="1"/>
</dbReference>
<proteinExistence type="inferred from homology"/>
<dbReference type="AlphaFoldDB" id="A0A6H9Z351"/>
<evidence type="ECO:0000256" key="1">
    <source>
        <dbReference type="ARBA" id="ARBA00010838"/>
    </source>
</evidence>
<dbReference type="SUPFAM" id="SSF51445">
    <property type="entry name" value="(Trans)glycosidases"/>
    <property type="match status" value="1"/>
</dbReference>
<gene>
    <name evidence="5" type="ORF">F8566_17935</name>
</gene>
<dbReference type="InterPro" id="IPR001360">
    <property type="entry name" value="Glyco_hydro_1"/>
</dbReference>
<dbReference type="GO" id="GO:0008422">
    <property type="term" value="F:beta-glucosidase activity"/>
    <property type="evidence" value="ECO:0007669"/>
    <property type="project" value="TreeGrafter"/>
</dbReference>